<dbReference type="EMBL" id="SMKQ01000002">
    <property type="protein sequence ID" value="TDD56989.1"/>
    <property type="molecule type" value="Genomic_DNA"/>
</dbReference>
<gene>
    <name evidence="4" type="ORF">E1286_01405</name>
</gene>
<organism evidence="4 5">
    <name type="scientific">Nonomuraea terrae</name>
    <dbReference type="NCBI Taxonomy" id="2530383"/>
    <lineage>
        <taxon>Bacteria</taxon>
        <taxon>Bacillati</taxon>
        <taxon>Actinomycetota</taxon>
        <taxon>Actinomycetes</taxon>
        <taxon>Streptosporangiales</taxon>
        <taxon>Streptosporangiaceae</taxon>
        <taxon>Nonomuraea</taxon>
    </lineage>
</organism>
<evidence type="ECO:0000256" key="1">
    <source>
        <dbReference type="ARBA" id="ARBA00009013"/>
    </source>
</evidence>
<evidence type="ECO:0000256" key="2">
    <source>
        <dbReference type="RuleBase" id="RU003749"/>
    </source>
</evidence>
<dbReference type="SUPFAM" id="SSF52091">
    <property type="entry name" value="SpoIIaa-like"/>
    <property type="match status" value="1"/>
</dbReference>
<name>A0A4R4ZHP0_9ACTN</name>
<keyword evidence="5" id="KW-1185">Reference proteome</keyword>
<evidence type="ECO:0000259" key="3">
    <source>
        <dbReference type="PROSITE" id="PS50801"/>
    </source>
</evidence>
<dbReference type="AlphaFoldDB" id="A0A4R4ZHP0"/>
<dbReference type="OrthoDB" id="3532493at2"/>
<sequence>MCQIRPSRSEWGAWGMDKHDQPQSLQFATHSAAWGAVLALRGSLDYETSARLGVALERMLGQHDLSTVVLDLSELEFCDSSGIGALAMAWKRMRRDGRHLALAGAHGLCGRALQRTGLHQVFAQYPTLAEADAALSARR</sequence>
<dbReference type="InterPro" id="IPR036513">
    <property type="entry name" value="STAS_dom_sf"/>
</dbReference>
<dbReference type="PROSITE" id="PS50801">
    <property type="entry name" value="STAS"/>
    <property type="match status" value="1"/>
</dbReference>
<dbReference type="Pfam" id="PF01740">
    <property type="entry name" value="STAS"/>
    <property type="match status" value="1"/>
</dbReference>
<dbReference type="PANTHER" id="PTHR33495">
    <property type="entry name" value="ANTI-SIGMA FACTOR ANTAGONIST TM_1081-RELATED-RELATED"/>
    <property type="match status" value="1"/>
</dbReference>
<evidence type="ECO:0000313" key="4">
    <source>
        <dbReference type="EMBL" id="TDD56989.1"/>
    </source>
</evidence>
<dbReference type="Proteomes" id="UP000295302">
    <property type="component" value="Unassembled WGS sequence"/>
</dbReference>
<evidence type="ECO:0000313" key="5">
    <source>
        <dbReference type="Proteomes" id="UP000295302"/>
    </source>
</evidence>
<dbReference type="InterPro" id="IPR003658">
    <property type="entry name" value="Anti-sigma_ant"/>
</dbReference>
<dbReference type="CDD" id="cd07043">
    <property type="entry name" value="STAS_anti-anti-sigma_factors"/>
    <property type="match status" value="1"/>
</dbReference>
<dbReference type="PANTHER" id="PTHR33495:SF2">
    <property type="entry name" value="ANTI-SIGMA FACTOR ANTAGONIST TM_1081-RELATED"/>
    <property type="match status" value="1"/>
</dbReference>
<dbReference type="InterPro" id="IPR002645">
    <property type="entry name" value="STAS_dom"/>
</dbReference>
<dbReference type="NCBIfam" id="TIGR00377">
    <property type="entry name" value="ant_ant_sig"/>
    <property type="match status" value="1"/>
</dbReference>
<dbReference type="Gene3D" id="3.30.750.24">
    <property type="entry name" value="STAS domain"/>
    <property type="match status" value="1"/>
</dbReference>
<dbReference type="GO" id="GO:0043856">
    <property type="term" value="F:anti-sigma factor antagonist activity"/>
    <property type="evidence" value="ECO:0007669"/>
    <property type="project" value="InterPro"/>
</dbReference>
<comment type="similarity">
    <text evidence="1 2">Belongs to the anti-sigma-factor antagonist family.</text>
</comment>
<reference evidence="4 5" key="1">
    <citation type="submission" date="2019-03" db="EMBL/GenBank/DDBJ databases">
        <title>Draft genome sequences of novel Actinobacteria.</title>
        <authorList>
            <person name="Sahin N."/>
            <person name="Ay H."/>
            <person name="Saygin H."/>
        </authorList>
    </citation>
    <scope>NUCLEOTIDE SEQUENCE [LARGE SCALE GENOMIC DNA]</scope>
    <source>
        <strain evidence="4 5">CH32</strain>
    </source>
</reference>
<proteinExistence type="inferred from homology"/>
<protein>
    <recommendedName>
        <fullName evidence="2">Anti-sigma factor antagonist</fullName>
    </recommendedName>
</protein>
<accession>A0A4R4ZHP0</accession>
<comment type="caution">
    <text evidence="4">The sequence shown here is derived from an EMBL/GenBank/DDBJ whole genome shotgun (WGS) entry which is preliminary data.</text>
</comment>
<feature type="domain" description="STAS" evidence="3">
    <location>
        <begin position="37"/>
        <end position="138"/>
    </location>
</feature>